<protein>
    <submittedName>
        <fullName evidence="3">Uncharacterized protein</fullName>
    </submittedName>
</protein>
<dbReference type="Proteomes" id="UP000005408">
    <property type="component" value="Unassembled WGS sequence"/>
</dbReference>
<feature type="chain" id="PRO_5036504466" evidence="2">
    <location>
        <begin position="22"/>
        <end position="177"/>
    </location>
</feature>
<keyword evidence="1" id="KW-1133">Transmembrane helix</keyword>
<dbReference type="AlphaFoldDB" id="A0A8W8MV16"/>
<proteinExistence type="predicted"/>
<sequence>MARSLHVLTVLTFQCVLDSTANTTTTTQVAARATATTQVADDEKGSFYSIWSNYQVAFGFAGFLLLLFILCVVVAVRRKSNMKHRARQRERHCGLMTAAIYDIMSQSQLARATDATGSGSSAIVVEPIKPPSYEEINREAAVPQDPPPSYRESITESFRESMKDYPEHYCQSVIRKY</sequence>
<reference evidence="3" key="1">
    <citation type="submission" date="2022-08" db="UniProtKB">
        <authorList>
            <consortium name="EnsemblMetazoa"/>
        </authorList>
    </citation>
    <scope>IDENTIFICATION</scope>
    <source>
        <strain evidence="3">05x7-T-G4-1.051#20</strain>
    </source>
</reference>
<feature type="transmembrane region" description="Helical" evidence="1">
    <location>
        <begin position="54"/>
        <end position="76"/>
    </location>
</feature>
<evidence type="ECO:0000256" key="2">
    <source>
        <dbReference type="SAM" id="SignalP"/>
    </source>
</evidence>
<feature type="signal peptide" evidence="2">
    <location>
        <begin position="1"/>
        <end position="21"/>
    </location>
</feature>
<evidence type="ECO:0000256" key="1">
    <source>
        <dbReference type="SAM" id="Phobius"/>
    </source>
</evidence>
<keyword evidence="2" id="KW-0732">Signal</keyword>
<organism evidence="3 4">
    <name type="scientific">Magallana gigas</name>
    <name type="common">Pacific oyster</name>
    <name type="synonym">Crassostrea gigas</name>
    <dbReference type="NCBI Taxonomy" id="29159"/>
    <lineage>
        <taxon>Eukaryota</taxon>
        <taxon>Metazoa</taxon>
        <taxon>Spiralia</taxon>
        <taxon>Lophotrochozoa</taxon>
        <taxon>Mollusca</taxon>
        <taxon>Bivalvia</taxon>
        <taxon>Autobranchia</taxon>
        <taxon>Pteriomorphia</taxon>
        <taxon>Ostreida</taxon>
        <taxon>Ostreoidea</taxon>
        <taxon>Ostreidae</taxon>
        <taxon>Magallana</taxon>
    </lineage>
</organism>
<evidence type="ECO:0000313" key="3">
    <source>
        <dbReference type="EnsemblMetazoa" id="G34726.1:cds"/>
    </source>
</evidence>
<keyword evidence="1" id="KW-0472">Membrane</keyword>
<accession>A0A8W8MV16</accession>
<evidence type="ECO:0000313" key="4">
    <source>
        <dbReference type="Proteomes" id="UP000005408"/>
    </source>
</evidence>
<keyword evidence="4" id="KW-1185">Reference proteome</keyword>
<name>A0A8W8MV16_MAGGI</name>
<keyword evidence="1" id="KW-0812">Transmembrane</keyword>
<dbReference type="EnsemblMetazoa" id="G34726.1">
    <property type="protein sequence ID" value="G34726.1:cds"/>
    <property type="gene ID" value="G34726"/>
</dbReference>